<feature type="domain" description="Amino acid transporter transmembrane" evidence="7">
    <location>
        <begin position="5"/>
        <end position="275"/>
    </location>
</feature>
<keyword evidence="2 6" id="KW-0812">Transmembrane</keyword>
<evidence type="ECO:0000256" key="3">
    <source>
        <dbReference type="ARBA" id="ARBA00022989"/>
    </source>
</evidence>
<accession>X6NTE6</accession>
<sequence length="345" mass="38153">MAGGFAAQPTFLPIYFEMKDRGIERLKKSMMYSYGFSFFLYLSVAYFGYFTFPQSVQPNLLSSDYGKNKAMLAAMILLSLYVISDVPLFAHAFRKSLAELLLSAARSRSLGALKVPAEVRRSYVEMDREAVGPESKKTEIDNATNNNRANVETAKNEDAKVEMAAVVHEREKEHALHGQLSLEQNPTAPKEKVAESQPPTSTALQSARTPKSFFANMSFQLPERQHIIVTLSFVLSAAGVALVADNIGQVNALMGSTTLPICFVLFILYLYLHICVYTTLLSQMVPSGGSSQAASFFLLRSFGGPTHYHCLNDGSPQSWVCFLASAPFYNYTRKSQAGPDRSRKT</sequence>
<keyword evidence="3 6" id="KW-1133">Transmembrane helix</keyword>
<dbReference type="PANTHER" id="PTHR22950">
    <property type="entry name" value="AMINO ACID TRANSPORTER"/>
    <property type="match status" value="1"/>
</dbReference>
<reference evidence="8 9" key="1">
    <citation type="journal article" date="2013" name="Curr. Biol.">
        <title>The Genome of the Foraminiferan Reticulomyxa filosa.</title>
        <authorList>
            <person name="Glockner G."/>
            <person name="Hulsmann N."/>
            <person name="Schleicher M."/>
            <person name="Noegel A.A."/>
            <person name="Eichinger L."/>
            <person name="Gallinger C."/>
            <person name="Pawlowski J."/>
            <person name="Sierra R."/>
            <person name="Euteneuer U."/>
            <person name="Pillet L."/>
            <person name="Moustafa A."/>
            <person name="Platzer M."/>
            <person name="Groth M."/>
            <person name="Szafranski K."/>
            <person name="Schliwa M."/>
        </authorList>
    </citation>
    <scope>NUCLEOTIDE SEQUENCE [LARGE SCALE GENOMIC DNA]</scope>
</reference>
<evidence type="ECO:0000256" key="6">
    <source>
        <dbReference type="SAM" id="Phobius"/>
    </source>
</evidence>
<comment type="subcellular location">
    <subcellularLocation>
        <location evidence="1">Membrane</location>
        <topology evidence="1">Multi-pass membrane protein</topology>
    </subcellularLocation>
</comment>
<feature type="compositionally biased region" description="Polar residues" evidence="5">
    <location>
        <begin position="197"/>
        <end position="207"/>
    </location>
</feature>
<evidence type="ECO:0000256" key="1">
    <source>
        <dbReference type="ARBA" id="ARBA00004141"/>
    </source>
</evidence>
<gene>
    <name evidence="8" type="ORF">RFI_07571</name>
</gene>
<dbReference type="EMBL" id="ASPP01005991">
    <property type="protein sequence ID" value="ETO29550.1"/>
    <property type="molecule type" value="Genomic_DNA"/>
</dbReference>
<dbReference type="Proteomes" id="UP000023152">
    <property type="component" value="Unassembled WGS sequence"/>
</dbReference>
<feature type="transmembrane region" description="Helical" evidence="6">
    <location>
        <begin position="31"/>
        <end position="50"/>
    </location>
</feature>
<dbReference type="OrthoDB" id="655540at2759"/>
<proteinExistence type="predicted"/>
<evidence type="ECO:0000256" key="2">
    <source>
        <dbReference type="ARBA" id="ARBA00022692"/>
    </source>
</evidence>
<dbReference type="InterPro" id="IPR013057">
    <property type="entry name" value="AA_transpt_TM"/>
</dbReference>
<feature type="transmembrane region" description="Helical" evidence="6">
    <location>
        <begin position="250"/>
        <end position="272"/>
    </location>
</feature>
<feature type="transmembrane region" description="Helical" evidence="6">
    <location>
        <begin position="227"/>
        <end position="244"/>
    </location>
</feature>
<feature type="region of interest" description="Disordered" evidence="5">
    <location>
        <begin position="175"/>
        <end position="207"/>
    </location>
</feature>
<comment type="caution">
    <text evidence="8">The sequence shown here is derived from an EMBL/GenBank/DDBJ whole genome shotgun (WGS) entry which is preliminary data.</text>
</comment>
<dbReference type="AlphaFoldDB" id="X6NTE6"/>
<evidence type="ECO:0000256" key="4">
    <source>
        <dbReference type="ARBA" id="ARBA00023136"/>
    </source>
</evidence>
<keyword evidence="4 6" id="KW-0472">Membrane</keyword>
<evidence type="ECO:0000313" key="9">
    <source>
        <dbReference type="Proteomes" id="UP000023152"/>
    </source>
</evidence>
<evidence type="ECO:0000313" key="8">
    <source>
        <dbReference type="EMBL" id="ETO29550.1"/>
    </source>
</evidence>
<evidence type="ECO:0000259" key="7">
    <source>
        <dbReference type="Pfam" id="PF01490"/>
    </source>
</evidence>
<keyword evidence="9" id="KW-1185">Reference proteome</keyword>
<evidence type="ECO:0000256" key="5">
    <source>
        <dbReference type="SAM" id="MobiDB-lite"/>
    </source>
</evidence>
<name>X6NTE6_RETFI</name>
<organism evidence="8 9">
    <name type="scientific">Reticulomyxa filosa</name>
    <dbReference type="NCBI Taxonomy" id="46433"/>
    <lineage>
        <taxon>Eukaryota</taxon>
        <taxon>Sar</taxon>
        <taxon>Rhizaria</taxon>
        <taxon>Retaria</taxon>
        <taxon>Foraminifera</taxon>
        <taxon>Monothalamids</taxon>
        <taxon>Reticulomyxidae</taxon>
        <taxon>Reticulomyxa</taxon>
    </lineage>
</organism>
<feature type="transmembrane region" description="Helical" evidence="6">
    <location>
        <begin position="70"/>
        <end position="90"/>
    </location>
</feature>
<dbReference type="Pfam" id="PF01490">
    <property type="entry name" value="Aa_trans"/>
    <property type="match status" value="1"/>
</dbReference>
<dbReference type="GO" id="GO:0016020">
    <property type="term" value="C:membrane"/>
    <property type="evidence" value="ECO:0007669"/>
    <property type="project" value="UniProtKB-SubCell"/>
</dbReference>
<protein>
    <recommendedName>
        <fullName evidence="7">Amino acid transporter transmembrane domain-containing protein</fullName>
    </recommendedName>
</protein>
<dbReference type="GO" id="GO:0015179">
    <property type="term" value="F:L-amino acid transmembrane transporter activity"/>
    <property type="evidence" value="ECO:0007669"/>
    <property type="project" value="TreeGrafter"/>
</dbReference>